<dbReference type="PANTHER" id="PTHR43537">
    <property type="entry name" value="TRANSCRIPTIONAL REGULATOR, GNTR FAMILY"/>
    <property type="match status" value="1"/>
</dbReference>
<reference evidence="5" key="1">
    <citation type="submission" date="2021-03" db="EMBL/GenBank/DDBJ databases">
        <title>Bacillus suaedae sp. nov., isolated from Suaeda aralocaspica.</title>
        <authorList>
            <person name="Lei R.F.R."/>
        </authorList>
    </citation>
    <scope>NUCLEOTIDE SEQUENCE</scope>
    <source>
        <strain evidence="5">YZJH907-2</strain>
    </source>
</reference>
<dbReference type="PROSITE" id="PS50949">
    <property type="entry name" value="HTH_GNTR"/>
    <property type="match status" value="1"/>
</dbReference>
<evidence type="ECO:0000313" key="6">
    <source>
        <dbReference type="Proteomes" id="UP000678228"/>
    </source>
</evidence>
<dbReference type="SUPFAM" id="SSF46785">
    <property type="entry name" value="Winged helix' DNA-binding domain"/>
    <property type="match status" value="1"/>
</dbReference>
<comment type="caution">
    <text evidence="5">The sequence shown here is derived from an EMBL/GenBank/DDBJ whole genome shotgun (WGS) entry which is preliminary data.</text>
</comment>
<dbReference type="InterPro" id="IPR008920">
    <property type="entry name" value="TF_FadR/GntR_C"/>
</dbReference>
<dbReference type="SMART" id="SM00895">
    <property type="entry name" value="FCD"/>
    <property type="match status" value="1"/>
</dbReference>
<dbReference type="InterPro" id="IPR036388">
    <property type="entry name" value="WH-like_DNA-bd_sf"/>
</dbReference>
<evidence type="ECO:0000256" key="3">
    <source>
        <dbReference type="ARBA" id="ARBA00023163"/>
    </source>
</evidence>
<evidence type="ECO:0000313" key="5">
    <source>
        <dbReference type="EMBL" id="MBP3951001.1"/>
    </source>
</evidence>
<dbReference type="Pfam" id="PF07729">
    <property type="entry name" value="FCD"/>
    <property type="match status" value="1"/>
</dbReference>
<name>A0A940WRI4_9BACI</name>
<dbReference type="CDD" id="cd07377">
    <property type="entry name" value="WHTH_GntR"/>
    <property type="match status" value="1"/>
</dbReference>
<dbReference type="InterPro" id="IPR011711">
    <property type="entry name" value="GntR_C"/>
</dbReference>
<dbReference type="Proteomes" id="UP000678228">
    <property type="component" value="Unassembled WGS sequence"/>
</dbReference>
<dbReference type="SUPFAM" id="SSF48008">
    <property type="entry name" value="GntR ligand-binding domain-like"/>
    <property type="match status" value="1"/>
</dbReference>
<keyword evidence="2" id="KW-0238">DNA-binding</keyword>
<dbReference type="InterPro" id="IPR000524">
    <property type="entry name" value="Tscrpt_reg_HTH_GntR"/>
</dbReference>
<accession>A0A940WRI4</accession>
<gene>
    <name evidence="5" type="ORF">J7W16_07625</name>
</gene>
<dbReference type="AlphaFoldDB" id="A0A940WRI4"/>
<dbReference type="Pfam" id="PF00392">
    <property type="entry name" value="GntR"/>
    <property type="match status" value="1"/>
</dbReference>
<dbReference type="Gene3D" id="1.10.10.10">
    <property type="entry name" value="Winged helix-like DNA-binding domain superfamily/Winged helix DNA-binding domain"/>
    <property type="match status" value="1"/>
</dbReference>
<evidence type="ECO:0000259" key="4">
    <source>
        <dbReference type="PROSITE" id="PS50949"/>
    </source>
</evidence>
<dbReference type="InterPro" id="IPR036390">
    <property type="entry name" value="WH_DNA-bd_sf"/>
</dbReference>
<dbReference type="GO" id="GO:0003677">
    <property type="term" value="F:DNA binding"/>
    <property type="evidence" value="ECO:0007669"/>
    <property type="project" value="UniProtKB-KW"/>
</dbReference>
<dbReference type="RefSeq" id="WP_210596709.1">
    <property type="nucleotide sequence ID" value="NZ_JAGKSQ010000003.1"/>
</dbReference>
<evidence type="ECO:0000256" key="1">
    <source>
        <dbReference type="ARBA" id="ARBA00023015"/>
    </source>
</evidence>
<organism evidence="5 6">
    <name type="scientific">Halalkalibacter suaedae</name>
    <dbReference type="NCBI Taxonomy" id="2822140"/>
    <lineage>
        <taxon>Bacteria</taxon>
        <taxon>Bacillati</taxon>
        <taxon>Bacillota</taxon>
        <taxon>Bacilli</taxon>
        <taxon>Bacillales</taxon>
        <taxon>Bacillaceae</taxon>
        <taxon>Halalkalibacter</taxon>
    </lineage>
</organism>
<evidence type="ECO:0000256" key="2">
    <source>
        <dbReference type="ARBA" id="ARBA00023125"/>
    </source>
</evidence>
<dbReference type="PANTHER" id="PTHR43537:SF51">
    <property type="entry name" value="HTH-TYPE TRANSCRIPTIONAL REGULATOR LGOR-RELATED"/>
    <property type="match status" value="1"/>
</dbReference>
<dbReference type="Gene3D" id="1.20.120.530">
    <property type="entry name" value="GntR ligand-binding domain-like"/>
    <property type="match status" value="1"/>
</dbReference>
<keyword evidence="6" id="KW-1185">Reference proteome</keyword>
<proteinExistence type="predicted"/>
<sequence length="227" mass="27037">MKIDQETRKKYASTRDFVYQSLKENMISLKLEPGESISEKDISERLEVSRTPVREAFVKLVQDELLEVYPQRGSFVALIDLEHVEEARFIRRHLEKAIFGLACDHLPNDYLQQLEFNLHMQKKCVEVRDYDRLFLLDEEFHQTIAVGCGKKRVWTVIQQMNVHVNRVRMLSLVKYDHLETILFQHEEMIRLIKYHEKAEAEKILAEHLDLVSKDLSQLKETYPNYFK</sequence>
<protein>
    <submittedName>
        <fullName evidence="5">GntR family transcriptional regulator</fullName>
    </submittedName>
</protein>
<keyword evidence="1" id="KW-0805">Transcription regulation</keyword>
<feature type="domain" description="HTH gntR-type" evidence="4">
    <location>
        <begin position="12"/>
        <end position="79"/>
    </location>
</feature>
<dbReference type="GO" id="GO:0003700">
    <property type="term" value="F:DNA-binding transcription factor activity"/>
    <property type="evidence" value="ECO:0007669"/>
    <property type="project" value="InterPro"/>
</dbReference>
<dbReference type="SMART" id="SM00345">
    <property type="entry name" value="HTH_GNTR"/>
    <property type="match status" value="1"/>
</dbReference>
<dbReference type="EMBL" id="JAGKSQ010000003">
    <property type="protein sequence ID" value="MBP3951001.1"/>
    <property type="molecule type" value="Genomic_DNA"/>
</dbReference>
<keyword evidence="3" id="KW-0804">Transcription</keyword>